<gene>
    <name evidence="2" type="ORF">I3J27_30955</name>
</gene>
<accession>A0ABY7MJ72</accession>
<dbReference type="RefSeq" id="WP_270162658.1">
    <property type="nucleotide sequence ID" value="NZ_CP089391.1"/>
</dbReference>
<dbReference type="Proteomes" id="UP001179614">
    <property type="component" value="Chromosome"/>
</dbReference>
<name>A0ABY7MJ72_9BRAD</name>
<keyword evidence="1" id="KW-0732">Signal</keyword>
<protein>
    <submittedName>
        <fullName evidence="2">Uncharacterized protein</fullName>
    </submittedName>
</protein>
<evidence type="ECO:0000313" key="3">
    <source>
        <dbReference type="Proteomes" id="UP001179614"/>
    </source>
</evidence>
<dbReference type="EMBL" id="CP089391">
    <property type="protein sequence ID" value="WBL77397.1"/>
    <property type="molecule type" value="Genomic_DNA"/>
</dbReference>
<evidence type="ECO:0000313" key="2">
    <source>
        <dbReference type="EMBL" id="WBL77397.1"/>
    </source>
</evidence>
<keyword evidence="3" id="KW-1185">Reference proteome</keyword>
<sequence length="171" mass="17900">MRMICLTASIIFIFALHASCAFAAPAGILNKTITISFATTGMAKSPDGRSKGFTTKLSRTIYVSSAGRLFSRYRATNRGGDRSGEIAPGQGKASVSFQGDRLVAVIPFEVGARQVTVTFDPSYSSCSVNVIEGHSGGVIRRKGPNGVMYELSGVTTTSPSCSIQSGNAFAS</sequence>
<feature type="chain" id="PRO_5045504944" evidence="1">
    <location>
        <begin position="24"/>
        <end position="171"/>
    </location>
</feature>
<organism evidence="2 3">
    <name type="scientific">Bradyrhizobium xenonodulans</name>
    <dbReference type="NCBI Taxonomy" id="2736875"/>
    <lineage>
        <taxon>Bacteria</taxon>
        <taxon>Pseudomonadati</taxon>
        <taxon>Pseudomonadota</taxon>
        <taxon>Alphaproteobacteria</taxon>
        <taxon>Hyphomicrobiales</taxon>
        <taxon>Nitrobacteraceae</taxon>
        <taxon>Bradyrhizobium</taxon>
    </lineage>
</organism>
<evidence type="ECO:0000256" key="1">
    <source>
        <dbReference type="SAM" id="SignalP"/>
    </source>
</evidence>
<reference evidence="2" key="1">
    <citation type="submission" date="2021-12" db="EMBL/GenBank/DDBJ databases">
        <title>Bradyrhizobium xenonodulans sp. nov.</title>
        <authorList>
            <person name="Claassens R."/>
            <person name="Venter S.N."/>
            <person name="Beukes C.W."/>
            <person name="Stepkowski T."/>
            <person name="Steenkamp E.T."/>
        </authorList>
    </citation>
    <scope>NUCLEOTIDE SEQUENCE</scope>
    <source>
        <strain evidence="2">14AB</strain>
    </source>
</reference>
<proteinExistence type="predicted"/>
<feature type="signal peptide" evidence="1">
    <location>
        <begin position="1"/>
        <end position="23"/>
    </location>
</feature>